<evidence type="ECO:0000313" key="6">
    <source>
        <dbReference type="EMBL" id="RAL00106.1"/>
    </source>
</evidence>
<evidence type="ECO:0000259" key="5">
    <source>
        <dbReference type="Pfam" id="PF00891"/>
    </source>
</evidence>
<dbReference type="SUPFAM" id="SSF46785">
    <property type="entry name" value="Winged helix' DNA-binding domain"/>
    <property type="match status" value="1"/>
</dbReference>
<dbReference type="GO" id="GO:0008171">
    <property type="term" value="F:O-methyltransferase activity"/>
    <property type="evidence" value="ECO:0007669"/>
    <property type="project" value="InterPro"/>
</dbReference>
<dbReference type="Pfam" id="PF00891">
    <property type="entry name" value="Methyltransf_2"/>
    <property type="match status" value="1"/>
</dbReference>
<protein>
    <submittedName>
        <fullName evidence="6">S-adenosyl-L-methionine-dependent methyltransferase</fullName>
    </submittedName>
</protein>
<dbReference type="GO" id="GO:0044550">
    <property type="term" value="P:secondary metabolite biosynthetic process"/>
    <property type="evidence" value="ECO:0007669"/>
    <property type="project" value="UniProtKB-ARBA"/>
</dbReference>
<dbReference type="InterPro" id="IPR036388">
    <property type="entry name" value="WH-like_DNA-bd_sf"/>
</dbReference>
<keyword evidence="2 6" id="KW-0808">Transferase</keyword>
<evidence type="ECO:0000256" key="4">
    <source>
        <dbReference type="ARBA" id="ARBA00038277"/>
    </source>
</evidence>
<dbReference type="Gene3D" id="3.40.50.150">
    <property type="entry name" value="Vaccinia Virus protein VP39"/>
    <property type="match status" value="1"/>
</dbReference>
<evidence type="ECO:0000256" key="2">
    <source>
        <dbReference type="ARBA" id="ARBA00022679"/>
    </source>
</evidence>
<organism evidence="6 7">
    <name type="scientific">Aspergillus ibericus CBS 121593</name>
    <dbReference type="NCBI Taxonomy" id="1448316"/>
    <lineage>
        <taxon>Eukaryota</taxon>
        <taxon>Fungi</taxon>
        <taxon>Dikarya</taxon>
        <taxon>Ascomycota</taxon>
        <taxon>Pezizomycotina</taxon>
        <taxon>Eurotiomycetes</taxon>
        <taxon>Eurotiomycetidae</taxon>
        <taxon>Eurotiales</taxon>
        <taxon>Aspergillaceae</taxon>
        <taxon>Aspergillus</taxon>
        <taxon>Aspergillus subgen. Circumdati</taxon>
    </lineage>
</organism>
<evidence type="ECO:0000256" key="1">
    <source>
        <dbReference type="ARBA" id="ARBA00022603"/>
    </source>
</evidence>
<dbReference type="InterPro" id="IPR029063">
    <property type="entry name" value="SAM-dependent_MTases_sf"/>
</dbReference>
<keyword evidence="3" id="KW-0949">S-adenosyl-L-methionine</keyword>
<dbReference type="AlphaFoldDB" id="A0A395GX46"/>
<dbReference type="EMBL" id="KZ824442">
    <property type="protein sequence ID" value="RAL00106.1"/>
    <property type="molecule type" value="Genomic_DNA"/>
</dbReference>
<dbReference type="Gene3D" id="1.10.10.10">
    <property type="entry name" value="Winged helix-like DNA-binding domain superfamily/Winged helix DNA-binding domain"/>
    <property type="match status" value="1"/>
</dbReference>
<feature type="domain" description="O-methyltransferase C-terminal" evidence="5">
    <location>
        <begin position="196"/>
        <end position="404"/>
    </location>
</feature>
<dbReference type="GO" id="GO:0032259">
    <property type="term" value="P:methylation"/>
    <property type="evidence" value="ECO:0007669"/>
    <property type="project" value="UniProtKB-KW"/>
</dbReference>
<evidence type="ECO:0000313" key="7">
    <source>
        <dbReference type="Proteomes" id="UP000249402"/>
    </source>
</evidence>
<dbReference type="InterPro" id="IPR016461">
    <property type="entry name" value="COMT-like"/>
</dbReference>
<dbReference type="PANTHER" id="PTHR43712:SF5">
    <property type="entry name" value="O-METHYLTRANSFERASE ASQN-RELATED"/>
    <property type="match status" value="1"/>
</dbReference>
<evidence type="ECO:0000256" key="3">
    <source>
        <dbReference type="ARBA" id="ARBA00022691"/>
    </source>
</evidence>
<dbReference type="OrthoDB" id="1606438at2759"/>
<accession>A0A395GX46</accession>
<dbReference type="GeneID" id="37222724"/>
<keyword evidence="1 6" id="KW-0489">Methyltransferase</keyword>
<reference evidence="6 7" key="1">
    <citation type="submission" date="2018-02" db="EMBL/GenBank/DDBJ databases">
        <title>The genomes of Aspergillus section Nigri reveals drivers in fungal speciation.</title>
        <authorList>
            <consortium name="DOE Joint Genome Institute"/>
            <person name="Vesth T.C."/>
            <person name="Nybo J."/>
            <person name="Theobald S."/>
            <person name="Brandl J."/>
            <person name="Frisvad J.C."/>
            <person name="Nielsen K.F."/>
            <person name="Lyhne E.K."/>
            <person name="Kogle M.E."/>
            <person name="Kuo A."/>
            <person name="Riley R."/>
            <person name="Clum A."/>
            <person name="Nolan M."/>
            <person name="Lipzen A."/>
            <person name="Salamov A."/>
            <person name="Henrissat B."/>
            <person name="Wiebenga A."/>
            <person name="De vries R.P."/>
            <person name="Grigoriev I.V."/>
            <person name="Mortensen U.H."/>
            <person name="Andersen M.R."/>
            <person name="Baker S.E."/>
        </authorList>
    </citation>
    <scope>NUCLEOTIDE SEQUENCE [LARGE SCALE GENOMIC DNA]</scope>
    <source>
        <strain evidence="6 7">CBS 121593</strain>
    </source>
</reference>
<proteinExistence type="inferred from homology"/>
<dbReference type="VEuPathDB" id="FungiDB:BO80DRAFT_408838"/>
<sequence>MGTLTDLAARITQHAQLLDEHLQSNNLPSPSFSIHAPPDFPNPDKDPNVEAARVALIEDTQTLRNLALGPGQVIREVGWSIIDLSTLHTLLSLNIPHHIPLTPTGIPYPTLSTLTSLPPQTLKLLLRQSATAGIFHEPIPNHIAHTAASAILLRDKPLGDWFTHHLEEVFPAGTKLAEVVGEGAACKGEGKGPGGESAFSRAFGIDESFWEFLEKHPDRQRRFFGAMQAVGGDEGHDLRFVVEGYPWGGVGGGEGRGVVVDVGGSSGFVSSTLAHTYPNLHFIVQDYAHTVASGRAQLPSSLIDRVSFMAHDFFTPQPVTADVYLLRHVCHNWSDGDAARILRAIAPAMKESSRIVLVEVVVVEPGVVGRVQERYMRNMDVNMLQMLNTQERGKEDWERVVKEADGRLRVKGIHKPEGSWDSIIEIGFE</sequence>
<dbReference type="InterPro" id="IPR001077">
    <property type="entry name" value="COMT_C"/>
</dbReference>
<name>A0A395GX46_9EURO</name>
<dbReference type="RefSeq" id="XP_025574433.1">
    <property type="nucleotide sequence ID" value="XM_025717859.1"/>
</dbReference>
<dbReference type="SUPFAM" id="SSF53335">
    <property type="entry name" value="S-adenosyl-L-methionine-dependent methyltransferases"/>
    <property type="match status" value="1"/>
</dbReference>
<gene>
    <name evidence="6" type="ORF">BO80DRAFT_408838</name>
</gene>
<dbReference type="PROSITE" id="PS51683">
    <property type="entry name" value="SAM_OMT_II"/>
    <property type="match status" value="1"/>
</dbReference>
<comment type="similarity">
    <text evidence="4">Belongs to the class I-like SAM-binding methyltransferase superfamily. Cation-independent O-methyltransferase family.</text>
</comment>
<dbReference type="Proteomes" id="UP000249402">
    <property type="component" value="Unassembled WGS sequence"/>
</dbReference>
<keyword evidence="7" id="KW-1185">Reference proteome</keyword>
<dbReference type="InterPro" id="IPR036390">
    <property type="entry name" value="WH_DNA-bd_sf"/>
</dbReference>
<dbReference type="PANTHER" id="PTHR43712">
    <property type="entry name" value="PUTATIVE (AFU_ORTHOLOGUE AFUA_4G14580)-RELATED"/>
    <property type="match status" value="1"/>
</dbReference>